<accession>A0A1H8YJ32</accession>
<protein>
    <recommendedName>
        <fullName evidence="3">Asp23 family, cell envelope-related function</fullName>
    </recommendedName>
</protein>
<organism evidence="1 2">
    <name type="scientific">Amycolatopsis saalfeldensis</name>
    <dbReference type="NCBI Taxonomy" id="394193"/>
    <lineage>
        <taxon>Bacteria</taxon>
        <taxon>Bacillati</taxon>
        <taxon>Actinomycetota</taxon>
        <taxon>Actinomycetes</taxon>
        <taxon>Pseudonocardiales</taxon>
        <taxon>Pseudonocardiaceae</taxon>
        <taxon>Amycolatopsis</taxon>
    </lineage>
</organism>
<sequence>MTTTTARETTDRIVAALEKVDGLRPATPIAPEHSWVPGDWSGTAVDLDPETVQIRLIATRLPLPPLLDAAADAVRAVLDGTEWDSAKLRLVVTDIDGAAF</sequence>
<name>A0A1H8YJ32_9PSEU</name>
<reference evidence="1 2" key="1">
    <citation type="submission" date="2016-10" db="EMBL/GenBank/DDBJ databases">
        <authorList>
            <person name="de Groot N.N."/>
        </authorList>
    </citation>
    <scope>NUCLEOTIDE SEQUENCE [LARGE SCALE GENOMIC DNA]</scope>
    <source>
        <strain evidence="1 2">DSM 44993</strain>
    </source>
</reference>
<dbReference type="RefSeq" id="WP_091625017.1">
    <property type="nucleotide sequence ID" value="NZ_FOEF01000019.1"/>
</dbReference>
<dbReference type="EMBL" id="FOEF01000019">
    <property type="protein sequence ID" value="SEP52165.1"/>
    <property type="molecule type" value="Genomic_DNA"/>
</dbReference>
<evidence type="ECO:0000313" key="2">
    <source>
        <dbReference type="Proteomes" id="UP000198582"/>
    </source>
</evidence>
<dbReference type="AlphaFoldDB" id="A0A1H8YJ32"/>
<proteinExistence type="predicted"/>
<dbReference type="STRING" id="394193.SAMN04489732_11947"/>
<gene>
    <name evidence="1" type="ORF">SAMN04489732_11947</name>
</gene>
<keyword evidence="2" id="KW-1185">Reference proteome</keyword>
<dbReference type="OrthoDB" id="4554885at2"/>
<dbReference type="Proteomes" id="UP000198582">
    <property type="component" value="Unassembled WGS sequence"/>
</dbReference>
<evidence type="ECO:0000313" key="1">
    <source>
        <dbReference type="EMBL" id="SEP52165.1"/>
    </source>
</evidence>
<evidence type="ECO:0008006" key="3">
    <source>
        <dbReference type="Google" id="ProtNLM"/>
    </source>
</evidence>